<comment type="subcellular location">
    <subcellularLocation>
        <location evidence="1">Cytoplasm</location>
    </subcellularLocation>
</comment>
<dbReference type="GO" id="GO:0005525">
    <property type="term" value="F:GTP binding"/>
    <property type="evidence" value="ECO:0007669"/>
    <property type="project" value="UniProtKB-KW"/>
</dbReference>
<keyword evidence="7" id="KW-0141">cGMP biosynthesis</keyword>
<evidence type="ECO:0000256" key="8">
    <source>
        <dbReference type="RuleBase" id="RU000405"/>
    </source>
</evidence>
<comment type="similarity">
    <text evidence="8">Belongs to the adenylyl cyclase class-4/guanylyl cyclase family.</text>
</comment>
<protein>
    <recommendedName>
        <fullName evidence="2">guanylate cyclase</fullName>
        <ecNumber evidence="2">4.6.1.2</ecNumber>
    </recommendedName>
</protein>
<dbReference type="InterPro" id="IPR029787">
    <property type="entry name" value="Nucleotide_cyclase"/>
</dbReference>
<dbReference type="InterPro" id="IPR011645">
    <property type="entry name" value="HNOB_dom_associated"/>
</dbReference>
<feature type="compositionally biased region" description="Polar residues" evidence="9">
    <location>
        <begin position="790"/>
        <end position="799"/>
    </location>
</feature>
<dbReference type="Proteomes" id="UP001283361">
    <property type="component" value="Unassembled WGS sequence"/>
</dbReference>
<feature type="compositionally biased region" description="Basic and acidic residues" evidence="9">
    <location>
        <begin position="615"/>
        <end position="647"/>
    </location>
</feature>
<feature type="compositionally biased region" description="Polar residues" evidence="9">
    <location>
        <begin position="894"/>
        <end position="903"/>
    </location>
</feature>
<proteinExistence type="inferred from homology"/>
<evidence type="ECO:0000256" key="4">
    <source>
        <dbReference type="ARBA" id="ARBA00022741"/>
    </source>
</evidence>
<keyword evidence="5" id="KW-0342">GTP-binding</keyword>
<comment type="caution">
    <text evidence="11">The sequence shown here is derived from an EMBL/GenBank/DDBJ whole genome shotgun (WGS) entry which is preliminary data.</text>
</comment>
<dbReference type="InterPro" id="IPR001054">
    <property type="entry name" value="A/G_cyclase"/>
</dbReference>
<dbReference type="Gene3D" id="3.30.70.1230">
    <property type="entry name" value="Nucleotide cyclase"/>
    <property type="match status" value="1"/>
</dbReference>
<keyword evidence="12" id="KW-1185">Reference proteome</keyword>
<dbReference type="AlphaFoldDB" id="A0AAE1ED33"/>
<dbReference type="GO" id="GO:0019934">
    <property type="term" value="P:cGMP-mediated signaling"/>
    <property type="evidence" value="ECO:0007669"/>
    <property type="project" value="TreeGrafter"/>
</dbReference>
<dbReference type="GO" id="GO:0020037">
    <property type="term" value="F:heme binding"/>
    <property type="evidence" value="ECO:0007669"/>
    <property type="project" value="InterPro"/>
</dbReference>
<dbReference type="Gene3D" id="3.30.450.260">
    <property type="entry name" value="Haem NO binding associated domain"/>
    <property type="match status" value="1"/>
</dbReference>
<feature type="compositionally biased region" description="Basic residues" evidence="9">
    <location>
        <begin position="668"/>
        <end position="677"/>
    </location>
</feature>
<dbReference type="PROSITE" id="PS00452">
    <property type="entry name" value="GUANYLATE_CYCLASE_1"/>
    <property type="match status" value="1"/>
</dbReference>
<evidence type="ECO:0000256" key="7">
    <source>
        <dbReference type="ARBA" id="ARBA00023293"/>
    </source>
</evidence>
<feature type="compositionally biased region" description="Basic and acidic residues" evidence="9">
    <location>
        <begin position="693"/>
        <end position="703"/>
    </location>
</feature>
<feature type="compositionally biased region" description="Polar residues" evidence="9">
    <location>
        <begin position="837"/>
        <end position="858"/>
    </location>
</feature>
<evidence type="ECO:0000256" key="2">
    <source>
        <dbReference type="ARBA" id="ARBA00012202"/>
    </source>
</evidence>
<dbReference type="FunFam" id="3.30.70.1230:FF:000007">
    <property type="entry name" value="Guanylate cyclase soluble subunit alpha-3"/>
    <property type="match status" value="1"/>
</dbReference>
<keyword evidence="3" id="KW-0963">Cytoplasm</keyword>
<dbReference type="Gene3D" id="6.10.250.780">
    <property type="match status" value="1"/>
</dbReference>
<dbReference type="SMART" id="SM00044">
    <property type="entry name" value="CYCc"/>
    <property type="match status" value="1"/>
</dbReference>
<feature type="compositionally biased region" description="Polar residues" evidence="9">
    <location>
        <begin position="678"/>
        <end position="691"/>
    </location>
</feature>
<evidence type="ECO:0000313" key="12">
    <source>
        <dbReference type="Proteomes" id="UP001283361"/>
    </source>
</evidence>
<evidence type="ECO:0000259" key="10">
    <source>
        <dbReference type="PROSITE" id="PS50125"/>
    </source>
</evidence>
<keyword evidence="4" id="KW-0547">Nucleotide-binding</keyword>
<dbReference type="InterPro" id="IPR018297">
    <property type="entry name" value="A/G_cyclase_CS"/>
</dbReference>
<dbReference type="InterPro" id="IPR038158">
    <property type="entry name" value="H-NOX_domain_sf"/>
</dbReference>
<feature type="region of interest" description="Disordered" evidence="9">
    <location>
        <begin position="833"/>
        <end position="965"/>
    </location>
</feature>
<dbReference type="EMBL" id="JAWDGP010000188">
    <property type="protein sequence ID" value="KAK3803116.1"/>
    <property type="molecule type" value="Genomic_DNA"/>
</dbReference>
<evidence type="ECO:0000256" key="9">
    <source>
        <dbReference type="SAM" id="MobiDB-lite"/>
    </source>
</evidence>
<evidence type="ECO:0000256" key="6">
    <source>
        <dbReference type="ARBA" id="ARBA00023239"/>
    </source>
</evidence>
<accession>A0AAE1ED33</accession>
<dbReference type="GO" id="GO:0004383">
    <property type="term" value="F:guanylate cyclase activity"/>
    <property type="evidence" value="ECO:0007669"/>
    <property type="project" value="UniProtKB-EC"/>
</dbReference>
<dbReference type="GO" id="GO:0008074">
    <property type="term" value="C:guanylate cyclase complex, soluble"/>
    <property type="evidence" value="ECO:0007669"/>
    <property type="project" value="TreeGrafter"/>
</dbReference>
<name>A0AAE1ED33_9GAST</name>
<dbReference type="Pfam" id="PF07701">
    <property type="entry name" value="HNOBA"/>
    <property type="match status" value="1"/>
</dbReference>
<evidence type="ECO:0000256" key="1">
    <source>
        <dbReference type="ARBA" id="ARBA00004496"/>
    </source>
</evidence>
<dbReference type="InterPro" id="IPR011644">
    <property type="entry name" value="Heme_NO-bd"/>
</dbReference>
<dbReference type="Pfam" id="PF07700">
    <property type="entry name" value="HNOB"/>
    <property type="match status" value="1"/>
</dbReference>
<dbReference type="PANTHER" id="PTHR45655">
    <property type="entry name" value="GUANYLATE CYCLASE SOLUBLE SUBUNIT BETA-2"/>
    <property type="match status" value="1"/>
</dbReference>
<dbReference type="SUPFAM" id="SSF55073">
    <property type="entry name" value="Nucleotide cyclase"/>
    <property type="match status" value="1"/>
</dbReference>
<evidence type="ECO:0000256" key="3">
    <source>
        <dbReference type="ARBA" id="ARBA00022490"/>
    </source>
</evidence>
<dbReference type="EC" id="4.6.1.2" evidence="2"/>
<feature type="region of interest" description="Disordered" evidence="9">
    <location>
        <begin position="744"/>
        <end position="817"/>
    </location>
</feature>
<dbReference type="SUPFAM" id="SSF111126">
    <property type="entry name" value="Ligand-binding domain in the NO signalling and Golgi transport"/>
    <property type="match status" value="1"/>
</dbReference>
<keyword evidence="6 8" id="KW-0456">Lyase</keyword>
<dbReference type="Pfam" id="PF00211">
    <property type="entry name" value="Guanylate_cyc"/>
    <property type="match status" value="1"/>
</dbReference>
<evidence type="ECO:0000256" key="5">
    <source>
        <dbReference type="ARBA" id="ARBA00023134"/>
    </source>
</evidence>
<feature type="domain" description="Guanylate cyclase" evidence="10">
    <location>
        <begin position="343"/>
        <end position="471"/>
    </location>
</feature>
<feature type="region of interest" description="Disordered" evidence="9">
    <location>
        <begin position="563"/>
        <end position="732"/>
    </location>
</feature>
<dbReference type="PROSITE" id="PS50125">
    <property type="entry name" value="GUANYLATE_CYCLASE_2"/>
    <property type="match status" value="1"/>
</dbReference>
<organism evidence="11 12">
    <name type="scientific">Elysia crispata</name>
    <name type="common">lettuce slug</name>
    <dbReference type="NCBI Taxonomy" id="231223"/>
    <lineage>
        <taxon>Eukaryota</taxon>
        <taxon>Metazoa</taxon>
        <taxon>Spiralia</taxon>
        <taxon>Lophotrochozoa</taxon>
        <taxon>Mollusca</taxon>
        <taxon>Gastropoda</taxon>
        <taxon>Heterobranchia</taxon>
        <taxon>Euthyneura</taxon>
        <taxon>Panpulmonata</taxon>
        <taxon>Sacoglossa</taxon>
        <taxon>Placobranchoidea</taxon>
        <taxon>Plakobranchidae</taxon>
        <taxon>Elysia</taxon>
    </lineage>
</organism>
<dbReference type="FunFam" id="3.30.450.260:FF:000002">
    <property type="entry name" value="guanylate cyclase soluble subunit alpha-2"/>
    <property type="match status" value="1"/>
</dbReference>
<sequence>MKKLGKRKLGQNISVFPLKLLKASPSVFEASQQNLDKCKHFKCEDGEEGDLILHYYSGRPGLHPIVKGVLKAVARDLFHQSVEMTIIEQNREDIGFNQSQQHTAFRVVLRVDNLYSNQILNHSKSSLSSRSVVEFNPQTILLRASDFCAAFPYHIIFDKELKIRQCGDLIQKHSCVEMIDGLPLTEAFSIVHPRMVLTIENIRKFINAVFLLALSPNHQQNGKKTFLLKGQMIWLTDTKHMIFIGSPRLTSLNELIEMNVYLADIPLYDVTRELVLLNQQRIAEIDIAKRLDETTAELKRTSMALEEEKSKTETLLYEMLPRKVAKALTEGRKVEAEKFDQVTVLFSDIVTFTNIAAACSPMDIVNMLNEMYQRFDELTSQHKVYKVETIGDAYMIVSGVPETTNVHAQLVANFAMDMVEEAGLVKSPATSLPLQIRVGMHTGPVVAGVVGVKMPRYCLFGDTVNTASRMESHGVPGRIHLSPTTYAALHGWGYVFKDRGVMDVKGKGKMATYFLCGHLQRRMEELADDFAALEVYRDTTENGQYVVGPSGFSQDDLVSLDVNGDKNAGQIKRDEVDTTFDDDDDDDDEISGDEEADEEENATCDEEDLQSDQTVDEKTCDVEKGQVKKRRESEGVESMTEKVESAKRKISSQSLASGSKHVAVGGPKLKRGNRKISRSCNDTTIYSTSLTLPHDKAGHRSASENEIVTSAKNAGDRSRNQSKTGEGDDNECIYVNGSFKNAYRSAQHNDKENSVDIPTSKALTVSEDSTLPRRDGCPQSLEVSEPAQYRHSTTESLTRPTVLHSKHSSIRTEPSEVDMCSCSVYACKDSTSKVRNKNQVYPSGQAGASSDNRGNRNGVSLEAGRGDPSCAAAGRQAMVSPDRSLVSIYRPAGSPTSSVPSSLRKSESSPAAHVTWGPFPEGRGTSMSHRSMECLGTAGERASTGGKKGKKKKKSKSPSKLCSLS</sequence>
<dbReference type="InterPro" id="IPR024096">
    <property type="entry name" value="NO_sig/Golgi_transp_ligand-bd"/>
</dbReference>
<dbReference type="CDD" id="cd07302">
    <property type="entry name" value="CHD"/>
    <property type="match status" value="1"/>
</dbReference>
<dbReference type="InterPro" id="IPR042463">
    <property type="entry name" value="HNOB_dom_associated_sf"/>
</dbReference>
<reference evidence="11" key="1">
    <citation type="journal article" date="2023" name="G3 (Bethesda)">
        <title>A reference genome for the long-term kleptoplast-retaining sea slug Elysia crispata morphotype clarki.</title>
        <authorList>
            <person name="Eastman K.E."/>
            <person name="Pendleton A.L."/>
            <person name="Shaikh M.A."/>
            <person name="Suttiyut T."/>
            <person name="Ogas R."/>
            <person name="Tomko P."/>
            <person name="Gavelis G."/>
            <person name="Widhalm J.R."/>
            <person name="Wisecaver J.H."/>
        </authorList>
    </citation>
    <scope>NUCLEOTIDE SEQUENCE</scope>
    <source>
        <strain evidence="11">ECLA1</strain>
    </source>
</reference>
<dbReference type="PANTHER" id="PTHR45655:SF13">
    <property type="entry name" value="SOLUBLE GUANYLATE CYCLASE GCY-32-RELATED"/>
    <property type="match status" value="1"/>
</dbReference>
<dbReference type="Gene3D" id="3.90.1520.10">
    <property type="entry name" value="H-NOX domain"/>
    <property type="match status" value="1"/>
</dbReference>
<evidence type="ECO:0000313" key="11">
    <source>
        <dbReference type="EMBL" id="KAK3803116.1"/>
    </source>
</evidence>
<feature type="compositionally biased region" description="Acidic residues" evidence="9">
    <location>
        <begin position="577"/>
        <end position="610"/>
    </location>
</feature>
<feature type="compositionally biased region" description="Basic residues" evidence="9">
    <location>
        <begin position="947"/>
        <end position="957"/>
    </location>
</feature>
<dbReference type="GO" id="GO:0070482">
    <property type="term" value="P:response to oxygen levels"/>
    <property type="evidence" value="ECO:0007669"/>
    <property type="project" value="TreeGrafter"/>
</dbReference>
<gene>
    <name evidence="11" type="ORF">RRG08_028036</name>
</gene>